<dbReference type="FunFam" id="1.10.630.10:FF:000008">
    <property type="entry name" value="Cytochrome P450 71D8"/>
    <property type="match status" value="1"/>
</dbReference>
<evidence type="ECO:0000256" key="2">
    <source>
        <dbReference type="ARBA" id="ARBA00010617"/>
    </source>
</evidence>
<dbReference type="InterPro" id="IPR017972">
    <property type="entry name" value="Cyt_P450_CS"/>
</dbReference>
<protein>
    <submittedName>
        <fullName evidence="11">Premnaspirodiene oxygenase</fullName>
    </submittedName>
</protein>
<dbReference type="EMBL" id="GDJX01021383">
    <property type="protein sequence ID" value="JAT46553.1"/>
    <property type="molecule type" value="Transcribed_RNA"/>
</dbReference>
<dbReference type="GO" id="GO:0005506">
    <property type="term" value="F:iron ion binding"/>
    <property type="evidence" value="ECO:0007669"/>
    <property type="project" value="InterPro"/>
</dbReference>
<dbReference type="PANTHER" id="PTHR47955:SF8">
    <property type="entry name" value="CYTOCHROME P450 71D11-LIKE"/>
    <property type="match status" value="1"/>
</dbReference>
<dbReference type="InterPro" id="IPR002401">
    <property type="entry name" value="Cyt_P450_E_grp-I"/>
</dbReference>
<evidence type="ECO:0000256" key="7">
    <source>
        <dbReference type="ARBA" id="ARBA00023033"/>
    </source>
</evidence>
<comment type="similarity">
    <text evidence="2 9">Belongs to the cytochrome P450 family.</text>
</comment>
<dbReference type="GO" id="GO:0016114">
    <property type="term" value="P:terpenoid biosynthetic process"/>
    <property type="evidence" value="ECO:0007669"/>
    <property type="project" value="UniProtKB-ARBA"/>
</dbReference>
<dbReference type="InterPro" id="IPR001128">
    <property type="entry name" value="Cyt_P450"/>
</dbReference>
<dbReference type="SUPFAM" id="SSF48264">
    <property type="entry name" value="Cytochrome P450"/>
    <property type="match status" value="1"/>
</dbReference>
<dbReference type="InterPro" id="IPR036396">
    <property type="entry name" value="Cyt_P450_sf"/>
</dbReference>
<gene>
    <name evidence="11" type="primary">CYP71D55_0</name>
    <name evidence="11" type="ORF">g.124659</name>
</gene>
<keyword evidence="3 8" id="KW-0349">Heme</keyword>
<keyword evidence="4 8" id="KW-0479">Metal-binding</keyword>
<keyword evidence="6 8" id="KW-0408">Iron</keyword>
<dbReference type="Gene3D" id="1.10.630.10">
    <property type="entry name" value="Cytochrome P450"/>
    <property type="match status" value="1"/>
</dbReference>
<evidence type="ECO:0000256" key="9">
    <source>
        <dbReference type="RuleBase" id="RU000461"/>
    </source>
</evidence>
<reference evidence="11" key="1">
    <citation type="submission" date="2015-07" db="EMBL/GenBank/DDBJ databases">
        <title>Transcriptome Assembly of Anthurium amnicola.</title>
        <authorList>
            <person name="Suzuki J."/>
        </authorList>
    </citation>
    <scope>NUCLEOTIDE SEQUENCE</scope>
</reference>
<evidence type="ECO:0000256" key="1">
    <source>
        <dbReference type="ARBA" id="ARBA00001971"/>
    </source>
</evidence>
<accession>A0A1D1XW15</accession>
<feature type="binding site" description="axial binding residue" evidence="8">
    <location>
        <position position="452"/>
    </location>
    <ligand>
        <name>heme</name>
        <dbReference type="ChEBI" id="CHEBI:30413"/>
    </ligand>
    <ligandPart>
        <name>Fe</name>
        <dbReference type="ChEBI" id="CHEBI:18248"/>
    </ligandPart>
</feature>
<proteinExistence type="inferred from homology"/>
<dbReference type="GO" id="GO:0004497">
    <property type="term" value="F:monooxygenase activity"/>
    <property type="evidence" value="ECO:0007669"/>
    <property type="project" value="UniProtKB-KW"/>
</dbReference>
<evidence type="ECO:0000256" key="8">
    <source>
        <dbReference type="PIRSR" id="PIRSR602401-1"/>
    </source>
</evidence>
<comment type="cofactor">
    <cofactor evidence="1 8">
        <name>heme</name>
        <dbReference type="ChEBI" id="CHEBI:30413"/>
    </cofactor>
</comment>
<dbReference type="CDD" id="cd11072">
    <property type="entry name" value="CYP71-like"/>
    <property type="match status" value="1"/>
</dbReference>
<evidence type="ECO:0000256" key="5">
    <source>
        <dbReference type="ARBA" id="ARBA00023002"/>
    </source>
</evidence>
<dbReference type="AlphaFoldDB" id="A0A1D1XW15"/>
<dbReference type="PRINTS" id="PR00463">
    <property type="entry name" value="EP450I"/>
</dbReference>
<evidence type="ECO:0000256" key="10">
    <source>
        <dbReference type="SAM" id="SignalP"/>
    </source>
</evidence>
<dbReference type="GO" id="GO:0020037">
    <property type="term" value="F:heme binding"/>
    <property type="evidence" value="ECO:0007669"/>
    <property type="project" value="InterPro"/>
</dbReference>
<dbReference type="PROSITE" id="PS00086">
    <property type="entry name" value="CYTOCHROME_P450"/>
    <property type="match status" value="1"/>
</dbReference>
<keyword evidence="7 9" id="KW-0503">Monooxygenase</keyword>
<evidence type="ECO:0000256" key="4">
    <source>
        <dbReference type="ARBA" id="ARBA00022723"/>
    </source>
</evidence>
<dbReference type="Pfam" id="PF00067">
    <property type="entry name" value="p450"/>
    <property type="match status" value="1"/>
</dbReference>
<keyword evidence="5 9" id="KW-0560">Oxidoreductase</keyword>
<sequence>MGLWYLLFLVSSIVLLLRLIRNRDRDQTTPASRLPPGPWRLPIIGSMHHMVGSSLPHHRLRDLARRYGPVMHLQLGEVSMVVITSVEAAQEVLKTQDVNFASRPQLLATQILSYGGRGMAFAPYGDYWRQLRRVSVLELLSSKRVQSFRRIREEELDELVRSISSSSQTSAAAAGLVNLSDKLYSLSNDITARSAFGKKCAEQRRFIPLMREMIELGGSFNLADLFPSSSLASRLSGLSSRLQRCHVEVDGILDDIVEEHRASRRVAREDGEGDRSETPDLLDVLLRFQQGGDLGVPMTVDNVKAVLLDLFIGGSETTSTIIQWAMSELMRNPGVMKRVQAEVRGVLRGKEKVREEDVSELHYLKLVVKETLRLHPPIPLLLPREAREACEVQGYEVPRNARVIVNAWALGRDPLHWDDAESFFPERFDGGGVDFKGAHLEYIPFGAGRRMCPGMAFGLAAVELPLAHLLYHFDWELPDGSGGGELDMSETLGATSSRRSDLWLYAIPQMPYCSQ</sequence>
<evidence type="ECO:0000313" key="11">
    <source>
        <dbReference type="EMBL" id="JAT46553.1"/>
    </source>
</evidence>
<organism evidence="11">
    <name type="scientific">Anthurium amnicola</name>
    <dbReference type="NCBI Taxonomy" id="1678845"/>
    <lineage>
        <taxon>Eukaryota</taxon>
        <taxon>Viridiplantae</taxon>
        <taxon>Streptophyta</taxon>
        <taxon>Embryophyta</taxon>
        <taxon>Tracheophyta</taxon>
        <taxon>Spermatophyta</taxon>
        <taxon>Magnoliopsida</taxon>
        <taxon>Liliopsida</taxon>
        <taxon>Araceae</taxon>
        <taxon>Pothoideae</taxon>
        <taxon>Potheae</taxon>
        <taxon>Anthurium</taxon>
    </lineage>
</organism>
<dbReference type="GO" id="GO:0016705">
    <property type="term" value="F:oxidoreductase activity, acting on paired donors, with incorporation or reduction of molecular oxygen"/>
    <property type="evidence" value="ECO:0007669"/>
    <property type="project" value="InterPro"/>
</dbReference>
<name>A0A1D1XW15_9ARAE</name>
<evidence type="ECO:0000256" key="6">
    <source>
        <dbReference type="ARBA" id="ARBA00023004"/>
    </source>
</evidence>
<feature type="chain" id="PRO_5008899757" evidence="10">
    <location>
        <begin position="23"/>
        <end position="515"/>
    </location>
</feature>
<evidence type="ECO:0000256" key="3">
    <source>
        <dbReference type="ARBA" id="ARBA00022617"/>
    </source>
</evidence>
<keyword evidence="10" id="KW-0732">Signal</keyword>
<dbReference type="PRINTS" id="PR00385">
    <property type="entry name" value="P450"/>
</dbReference>
<feature type="signal peptide" evidence="10">
    <location>
        <begin position="1"/>
        <end position="22"/>
    </location>
</feature>
<dbReference type="PANTHER" id="PTHR47955">
    <property type="entry name" value="CYTOCHROME P450 FAMILY 71 PROTEIN"/>
    <property type="match status" value="1"/>
</dbReference>